<sequence length="269" mass="31467">MNEARVSENSLRYLRKRFGSTTGGLFFLPIFLAIIAATTFAKSADNFFDSVFSLLSLVLLVLSIVRFILVFSELPNLSRGFVILGYLTFSICMVIPYYHYDSSPYSLKWRFIVFVAGAFLFVLLDVFYFEKRFSQLVSNDEKPKQPTSGSQTQEPPPIYTRKELVEHSGILFLGMFVIGMMWLYKYDDSSHFFYFQMAAIALSLFQFTLSYARLESWLRATMIFIYAFFLIFPFLPYDRWDIAFNQDYIVFLTSIMTFQQCQHAFSERL</sequence>
<name>A0ABT3H5W4_9HYPH</name>
<dbReference type="Proteomes" id="UP001209755">
    <property type="component" value="Unassembled WGS sequence"/>
</dbReference>
<keyword evidence="1" id="KW-0812">Transmembrane</keyword>
<evidence type="ECO:0000256" key="1">
    <source>
        <dbReference type="SAM" id="Phobius"/>
    </source>
</evidence>
<reference evidence="3" key="1">
    <citation type="submission" date="2023-07" db="EMBL/GenBank/DDBJ databases">
        <title>Genome sequencing of Purple Non-Sulfur Bacteria from various extreme environments.</title>
        <authorList>
            <person name="Mayer M."/>
        </authorList>
    </citation>
    <scope>NUCLEOTIDE SEQUENCE [LARGE SCALE GENOMIC DNA]</scope>
    <source>
        <strain evidence="3">DSM 17935</strain>
    </source>
</reference>
<feature type="transmembrane region" description="Helical" evidence="1">
    <location>
        <begin position="192"/>
        <end position="209"/>
    </location>
</feature>
<dbReference type="EMBL" id="JAOQNS010000001">
    <property type="protein sequence ID" value="MCW2305785.1"/>
    <property type="molecule type" value="Genomic_DNA"/>
</dbReference>
<evidence type="ECO:0000313" key="2">
    <source>
        <dbReference type="EMBL" id="MCW2305785.1"/>
    </source>
</evidence>
<feature type="transmembrane region" description="Helical" evidence="1">
    <location>
        <begin position="216"/>
        <end position="235"/>
    </location>
</feature>
<feature type="transmembrane region" description="Helical" evidence="1">
    <location>
        <begin position="169"/>
        <end position="186"/>
    </location>
</feature>
<protein>
    <submittedName>
        <fullName evidence="2">Multidrug transporter EmrE-like cation transporter</fullName>
    </submittedName>
</protein>
<feature type="transmembrane region" description="Helical" evidence="1">
    <location>
        <begin position="21"/>
        <end position="41"/>
    </location>
</feature>
<organism evidence="2 3">
    <name type="scientific">Rhodobium gokarnense</name>
    <dbReference type="NCBI Taxonomy" id="364296"/>
    <lineage>
        <taxon>Bacteria</taxon>
        <taxon>Pseudomonadati</taxon>
        <taxon>Pseudomonadota</taxon>
        <taxon>Alphaproteobacteria</taxon>
        <taxon>Hyphomicrobiales</taxon>
        <taxon>Rhodobiaceae</taxon>
        <taxon>Rhodobium</taxon>
    </lineage>
</organism>
<feature type="transmembrane region" description="Helical" evidence="1">
    <location>
        <begin position="81"/>
        <end position="99"/>
    </location>
</feature>
<proteinExistence type="predicted"/>
<dbReference type="RefSeq" id="WP_264599470.1">
    <property type="nucleotide sequence ID" value="NZ_JAOQNS010000001.1"/>
</dbReference>
<keyword evidence="1" id="KW-0472">Membrane</keyword>
<feature type="transmembrane region" description="Helical" evidence="1">
    <location>
        <begin position="111"/>
        <end position="129"/>
    </location>
</feature>
<comment type="caution">
    <text evidence="2">The sequence shown here is derived from an EMBL/GenBank/DDBJ whole genome shotgun (WGS) entry which is preliminary data.</text>
</comment>
<accession>A0ABT3H5W4</accession>
<feature type="transmembrane region" description="Helical" evidence="1">
    <location>
        <begin position="47"/>
        <end position="69"/>
    </location>
</feature>
<keyword evidence="3" id="KW-1185">Reference proteome</keyword>
<gene>
    <name evidence="2" type="ORF">M2319_000101</name>
</gene>
<keyword evidence="1" id="KW-1133">Transmembrane helix</keyword>
<evidence type="ECO:0000313" key="3">
    <source>
        <dbReference type="Proteomes" id="UP001209755"/>
    </source>
</evidence>